<dbReference type="Pfam" id="PF12802">
    <property type="entry name" value="MarR_2"/>
    <property type="match status" value="1"/>
</dbReference>
<dbReference type="Proteomes" id="UP001349994">
    <property type="component" value="Unassembled WGS sequence"/>
</dbReference>
<dbReference type="Gene3D" id="1.10.10.10">
    <property type="entry name" value="Winged helix-like DNA-binding domain superfamily/Winged helix DNA-binding domain"/>
    <property type="match status" value="1"/>
</dbReference>
<dbReference type="Gene3D" id="3.30.950.30">
    <property type="entry name" value="Schlafen, AAA domain"/>
    <property type="match status" value="1"/>
</dbReference>
<dbReference type="InterPro" id="IPR036388">
    <property type="entry name" value="WH-like_DNA-bd_sf"/>
</dbReference>
<dbReference type="EMBL" id="JAYMFF010000002">
    <property type="protein sequence ID" value="MEC4175157.1"/>
    <property type="molecule type" value="Genomic_DNA"/>
</dbReference>
<keyword evidence="3" id="KW-0547">Nucleotide-binding</keyword>
<dbReference type="RefSeq" id="WP_326425080.1">
    <property type="nucleotide sequence ID" value="NZ_JAYMFF010000002.1"/>
</dbReference>
<dbReference type="CDD" id="cd00090">
    <property type="entry name" value="HTH_ARSR"/>
    <property type="match status" value="1"/>
</dbReference>
<dbReference type="Gene3D" id="3.30.565.60">
    <property type="match status" value="1"/>
</dbReference>
<accession>A0ABU6IFD9</accession>
<evidence type="ECO:0000313" key="4">
    <source>
        <dbReference type="Proteomes" id="UP001349994"/>
    </source>
</evidence>
<dbReference type="InterPro" id="IPR011991">
    <property type="entry name" value="ArsR-like_HTH"/>
</dbReference>
<feature type="domain" description="Schlafen AlbA-2" evidence="1">
    <location>
        <begin position="23"/>
        <end position="141"/>
    </location>
</feature>
<organism evidence="3 4">
    <name type="scientific">Adlercreutzia wanghongyangiae</name>
    <dbReference type="NCBI Taxonomy" id="3111451"/>
    <lineage>
        <taxon>Bacteria</taxon>
        <taxon>Bacillati</taxon>
        <taxon>Actinomycetota</taxon>
        <taxon>Coriobacteriia</taxon>
        <taxon>Eggerthellales</taxon>
        <taxon>Eggerthellaceae</taxon>
        <taxon>Adlercreutzia</taxon>
    </lineage>
</organism>
<dbReference type="GO" id="GO:0005524">
    <property type="term" value="F:ATP binding"/>
    <property type="evidence" value="ECO:0007669"/>
    <property type="project" value="UniProtKB-KW"/>
</dbReference>
<dbReference type="InterPro" id="IPR007421">
    <property type="entry name" value="Schlafen_AlbA_2_dom"/>
</dbReference>
<dbReference type="PANTHER" id="PTHR30595:SF6">
    <property type="entry name" value="SCHLAFEN ALBA-2 DOMAIN-CONTAINING PROTEIN"/>
    <property type="match status" value="1"/>
</dbReference>
<evidence type="ECO:0000259" key="2">
    <source>
        <dbReference type="Pfam" id="PF12802"/>
    </source>
</evidence>
<proteinExistence type="predicted"/>
<keyword evidence="3" id="KW-0067">ATP-binding</keyword>
<name>A0ABU6IFD9_9ACTN</name>
<dbReference type="InterPro" id="IPR000835">
    <property type="entry name" value="HTH_MarR-typ"/>
</dbReference>
<dbReference type="InterPro" id="IPR036390">
    <property type="entry name" value="WH_DNA-bd_sf"/>
</dbReference>
<protein>
    <submittedName>
        <fullName evidence="3">ATP-binding protein</fullName>
    </submittedName>
</protein>
<dbReference type="Pfam" id="PF04326">
    <property type="entry name" value="SLFN_AlbA_2"/>
    <property type="match status" value="1"/>
</dbReference>
<sequence length="548" mass="60260">MDAYAFNLEEYIAFARLAGTDTEGVEVKAAAGGLPKNIVETLSAFANTSGGILVLGLAESQGFTPVEGFDARSVADGLAQACSQKMMPPIRASIDIVPFEGAPVVVAIVPETVPYEKPCYVKARTVYEGSFVRMGDGDRRLSPYEVDRIMEGAHCPQFDCAVVPEADMEEFDSELLSLFLIFQRQESSRAFKDMSDDEILEATKVAARDEAGTLRPTLAGLMALARYPQRHYPRAYVSFARYPGTSKADVTLEGIRFMDSKNLTGPIPLMISEAMNCVRRNMKRVSKMEGAFRVEEWEYPETAVREAIANALLHRDYSPEGLRSQVQVNMYDDRIEIMSPGGLCGEMTVERLGELGASFSRNAVLSRVLESTSYLAGFAEQGKVVENKGTGYFQMCASLQKAGHPAPVARDYISVFVVDLYKKGAAADVRWESSSPLPRLESPLQRAMRKAEQHYPERIVRTVTDFAGESGEAVTIHVVESGSVEFDIVSFMDEADEPVKSSQLIESLGRSKATISRALNRLIEKGVVQRLGGRKGPGIMYRLTRNAL</sequence>
<dbReference type="InterPro" id="IPR038461">
    <property type="entry name" value="Schlafen_AlbA_2_dom_sf"/>
</dbReference>
<comment type="caution">
    <text evidence="3">The sequence shown here is derived from an EMBL/GenBank/DDBJ whole genome shotgun (WGS) entry which is preliminary data.</text>
</comment>
<reference evidence="3 4" key="1">
    <citation type="submission" date="2024-01" db="EMBL/GenBank/DDBJ databases">
        <title>novel species in genus Adlercreutzia.</title>
        <authorList>
            <person name="Liu X."/>
        </authorList>
    </citation>
    <scope>NUCLEOTIDE SEQUENCE [LARGE SCALE GENOMIC DNA]</scope>
    <source>
        <strain evidence="3 4">R7</strain>
    </source>
</reference>
<evidence type="ECO:0000313" key="3">
    <source>
        <dbReference type="EMBL" id="MEC4175157.1"/>
    </source>
</evidence>
<dbReference type="PANTHER" id="PTHR30595">
    <property type="entry name" value="GLPR-RELATED TRANSCRIPTIONAL REPRESSOR"/>
    <property type="match status" value="1"/>
</dbReference>
<gene>
    <name evidence="3" type="ORF">VIN30_01675</name>
</gene>
<dbReference type="InterPro" id="IPR038475">
    <property type="entry name" value="RecG_C_sf"/>
</dbReference>
<evidence type="ECO:0000259" key="1">
    <source>
        <dbReference type="Pfam" id="PF04326"/>
    </source>
</evidence>
<keyword evidence="4" id="KW-1185">Reference proteome</keyword>
<dbReference type="SUPFAM" id="SSF46785">
    <property type="entry name" value="Winged helix' DNA-binding domain"/>
    <property type="match status" value="1"/>
</dbReference>
<feature type="domain" description="HTH marR-type" evidence="2">
    <location>
        <begin position="485"/>
        <end position="530"/>
    </location>
</feature>
<dbReference type="Pfam" id="PF13749">
    <property type="entry name" value="HATPase_c_4"/>
    <property type="match status" value="1"/>
</dbReference>